<geneLocation type="plasmid" evidence="1">
    <name>pDCPR1</name>
</geneLocation>
<name>A0A096XNU0_SERMA</name>
<dbReference type="EMBL" id="KJ577613">
    <property type="protein sequence ID" value="AID37286.1"/>
    <property type="molecule type" value="Genomic_DNA"/>
</dbReference>
<organism evidence="1">
    <name type="scientific">Serratia marcescens</name>
    <dbReference type="NCBI Taxonomy" id="615"/>
    <lineage>
        <taxon>Bacteria</taxon>
        <taxon>Pseudomonadati</taxon>
        <taxon>Pseudomonadota</taxon>
        <taxon>Gammaproteobacteria</taxon>
        <taxon>Enterobacterales</taxon>
        <taxon>Yersiniaceae</taxon>
        <taxon>Serratia</taxon>
    </lineage>
</organism>
<sequence>MTTPTNPFEGLPRHHMMFLNLRDGGETPARRGATVAEFYGITLDELKANCIKAGEELIAERGELLVYEQPVYDWAKS</sequence>
<reference evidence="1" key="1">
    <citation type="journal article" date="2014" name="Antimicrob. Agents Chemother.">
        <title>A blaVIM-2 Plasmid Disseminating in Extensively Drug-Resistant Clinical Pseudomonas aeruginosa and Serratia marcescens Isolates.</title>
        <authorList>
            <person name="Vilacoba E."/>
            <person name="Quiroga C."/>
            <person name="Pistorio M."/>
            <person name="Famiglietti A."/>
            <person name="Rodriguez H."/>
            <person name="Kovensky J."/>
            <person name="Deraspe M."/>
            <person name="Raymond F."/>
            <person name="Roy P.H."/>
            <person name="Centron D."/>
        </authorList>
    </citation>
    <scope>NUCLEOTIDE SEQUENCE</scope>
    <source>
        <strain evidence="1">Sm68313</strain>
        <plasmid evidence="1">pDCPR1</plasmid>
    </source>
</reference>
<gene>
    <name evidence="1" type="ORF">pDCPR1_19</name>
</gene>
<protein>
    <submittedName>
        <fullName evidence="1">Uncharacterized protein</fullName>
    </submittedName>
</protein>
<dbReference type="RefSeq" id="WP_172685719.1">
    <property type="nucleotide sequence ID" value="NZ_KJ577613.1"/>
</dbReference>
<keyword evidence="1" id="KW-0614">Plasmid</keyword>
<accession>A0A096XNU0</accession>
<dbReference type="AlphaFoldDB" id="A0A096XNU0"/>
<evidence type="ECO:0000313" key="1">
    <source>
        <dbReference type="EMBL" id="AID37286.1"/>
    </source>
</evidence>
<proteinExistence type="predicted"/>